<accession>A0ABQ3X019</accession>
<feature type="chain" id="PRO_5046888899" evidence="1">
    <location>
        <begin position="32"/>
        <end position="144"/>
    </location>
</feature>
<keyword evidence="3" id="KW-1185">Reference proteome</keyword>
<comment type="caution">
    <text evidence="2">The sequence shown here is derived from an EMBL/GenBank/DDBJ whole genome shotgun (WGS) entry which is preliminary data.</text>
</comment>
<dbReference type="EMBL" id="BOMG01000006">
    <property type="protein sequence ID" value="GID51871.1"/>
    <property type="molecule type" value="Genomic_DNA"/>
</dbReference>
<name>A0ABQ3X019_9ACTN</name>
<reference evidence="2 3" key="1">
    <citation type="submission" date="2021-01" db="EMBL/GenBank/DDBJ databases">
        <title>Whole genome shotgun sequence of Actinoplanes couchii NBRC 106145.</title>
        <authorList>
            <person name="Komaki H."/>
            <person name="Tamura T."/>
        </authorList>
    </citation>
    <scope>NUCLEOTIDE SEQUENCE [LARGE SCALE GENOMIC DNA]</scope>
    <source>
        <strain evidence="2 3">NBRC 106145</strain>
    </source>
</reference>
<feature type="signal peptide" evidence="1">
    <location>
        <begin position="1"/>
        <end position="31"/>
    </location>
</feature>
<evidence type="ECO:0000256" key="1">
    <source>
        <dbReference type="SAM" id="SignalP"/>
    </source>
</evidence>
<keyword evidence="1" id="KW-0732">Signal</keyword>
<proteinExistence type="predicted"/>
<evidence type="ECO:0000313" key="3">
    <source>
        <dbReference type="Proteomes" id="UP000612282"/>
    </source>
</evidence>
<evidence type="ECO:0000313" key="2">
    <source>
        <dbReference type="EMBL" id="GID51871.1"/>
    </source>
</evidence>
<gene>
    <name evidence="2" type="ORF">Aco03nite_002750</name>
</gene>
<protein>
    <submittedName>
        <fullName evidence="2">Uncharacterized protein</fullName>
    </submittedName>
</protein>
<dbReference type="Proteomes" id="UP000612282">
    <property type="component" value="Unassembled WGS sequence"/>
</dbReference>
<sequence>MKKFGMTRRAGVFGTAALMFSALLPAAAATAGPGDPQVVQKISVVNAGGYVFSFKVQYLGKDLKWYTANWKSDEYPVGQTRTTPELGSIGVPNSALAVIPFGSAVAGDSAQANAAVSYKEGSTGVATYTAEGTTYLGFKVVLTE</sequence>
<organism evidence="2 3">
    <name type="scientific">Actinoplanes couchii</name>
    <dbReference type="NCBI Taxonomy" id="403638"/>
    <lineage>
        <taxon>Bacteria</taxon>
        <taxon>Bacillati</taxon>
        <taxon>Actinomycetota</taxon>
        <taxon>Actinomycetes</taxon>
        <taxon>Micromonosporales</taxon>
        <taxon>Micromonosporaceae</taxon>
        <taxon>Actinoplanes</taxon>
    </lineage>
</organism>